<keyword evidence="5" id="KW-1185">Reference proteome</keyword>
<sequence>MTETAAAITVIRDAAWIVAWDEAGARHVYKQREDVAFQGDRILQVGGKYEGPATREIDGRDMLVSPGFVNVHSHPSSEPMNKGMLDELGSKRLYMSSLYEFMPLFRPDPEGVQHCVRVALSELLMSGVTTVCDLSVPYEGWLDLLAESGIRAYAAPMYRSARWFTKNGHVVEYEWDEAQGERDMDAAMAVVEAAQSHACGRLGGIVSPSQIDTCTPELIQASHAEAKKRGVKMTLHAAQSMVEFHEITRRHGMTPIQWLDSLGVLDDNLIIGHGIFLNDHPSANWPLADDFEMLKASGAAVAHCPTVFQRRGITMRTVGRYLRNGIKVGIGTDTYPHNMLEEQRNALFNSRVMSQNVYDIRTEQVFDAATTGGAAILNRDDIGRLAPGAKADLFLADLTHRAMRPMRDPVSTLIYVAAERAVTDVFVDGRQVVKDRDVVAFDLDRALDGLEAAQRRAEAQFRQLDFAGRSHAEAAPYVFSNEGAE</sequence>
<accession>A0A1H2U1T5</accession>
<dbReference type="SUPFAM" id="SSF51556">
    <property type="entry name" value="Metallo-dependent hydrolases"/>
    <property type="match status" value="1"/>
</dbReference>
<dbReference type="InterPro" id="IPR050287">
    <property type="entry name" value="MTA/SAH_deaminase"/>
</dbReference>
<dbReference type="OrthoDB" id="9796020at2"/>
<organism evidence="4 5">
    <name type="scientific">Albimonas donghaensis</name>
    <dbReference type="NCBI Taxonomy" id="356660"/>
    <lineage>
        <taxon>Bacteria</taxon>
        <taxon>Pseudomonadati</taxon>
        <taxon>Pseudomonadota</taxon>
        <taxon>Alphaproteobacteria</taxon>
        <taxon>Rhodobacterales</taxon>
        <taxon>Paracoccaceae</taxon>
        <taxon>Albimonas</taxon>
    </lineage>
</organism>
<reference evidence="4 5" key="1">
    <citation type="submission" date="2016-10" db="EMBL/GenBank/DDBJ databases">
        <authorList>
            <person name="de Groot N.N."/>
        </authorList>
    </citation>
    <scope>NUCLEOTIDE SEQUENCE [LARGE SCALE GENOMIC DNA]</scope>
    <source>
        <strain evidence="4 5">DSM 17890</strain>
    </source>
</reference>
<evidence type="ECO:0000256" key="1">
    <source>
        <dbReference type="ARBA" id="ARBA00006745"/>
    </source>
</evidence>
<name>A0A1H2U1T5_9RHOB</name>
<dbReference type="PANTHER" id="PTHR43794:SF11">
    <property type="entry name" value="AMIDOHYDROLASE-RELATED DOMAIN-CONTAINING PROTEIN"/>
    <property type="match status" value="1"/>
</dbReference>
<dbReference type="EMBL" id="FNMZ01000001">
    <property type="protein sequence ID" value="SDW49918.1"/>
    <property type="molecule type" value="Genomic_DNA"/>
</dbReference>
<feature type="domain" description="Amidohydrolase-related" evidence="3">
    <location>
        <begin position="64"/>
        <end position="432"/>
    </location>
</feature>
<dbReference type="GO" id="GO:0016810">
    <property type="term" value="F:hydrolase activity, acting on carbon-nitrogen (but not peptide) bonds"/>
    <property type="evidence" value="ECO:0007669"/>
    <property type="project" value="InterPro"/>
</dbReference>
<dbReference type="PANTHER" id="PTHR43794">
    <property type="entry name" value="AMINOHYDROLASE SSNA-RELATED"/>
    <property type="match status" value="1"/>
</dbReference>
<dbReference type="InterPro" id="IPR011059">
    <property type="entry name" value="Metal-dep_hydrolase_composite"/>
</dbReference>
<protein>
    <submittedName>
        <fullName evidence="4">Cytosine/adenosine deaminase</fullName>
    </submittedName>
</protein>
<gene>
    <name evidence="4" type="ORF">SAMN05444336_1011187</name>
</gene>
<dbReference type="Pfam" id="PF01979">
    <property type="entry name" value="Amidohydro_1"/>
    <property type="match status" value="1"/>
</dbReference>
<evidence type="ECO:0000256" key="2">
    <source>
        <dbReference type="ARBA" id="ARBA00022801"/>
    </source>
</evidence>
<dbReference type="AlphaFoldDB" id="A0A1H2U1T5"/>
<evidence type="ECO:0000313" key="4">
    <source>
        <dbReference type="EMBL" id="SDW49918.1"/>
    </source>
</evidence>
<dbReference type="InterPro" id="IPR032466">
    <property type="entry name" value="Metal_Hydrolase"/>
</dbReference>
<dbReference type="Gene3D" id="2.30.40.10">
    <property type="entry name" value="Urease, subunit C, domain 1"/>
    <property type="match status" value="1"/>
</dbReference>
<dbReference type="Proteomes" id="UP000199118">
    <property type="component" value="Unassembled WGS sequence"/>
</dbReference>
<proteinExistence type="inferred from homology"/>
<dbReference type="InterPro" id="IPR006680">
    <property type="entry name" value="Amidohydro-rel"/>
</dbReference>
<evidence type="ECO:0000259" key="3">
    <source>
        <dbReference type="Pfam" id="PF01979"/>
    </source>
</evidence>
<dbReference type="RefSeq" id="WP_092680141.1">
    <property type="nucleotide sequence ID" value="NZ_FNMZ01000001.1"/>
</dbReference>
<evidence type="ECO:0000313" key="5">
    <source>
        <dbReference type="Proteomes" id="UP000199118"/>
    </source>
</evidence>
<dbReference type="STRING" id="356660.SAMN05444336_1011187"/>
<keyword evidence="2" id="KW-0378">Hydrolase</keyword>
<dbReference type="SUPFAM" id="SSF51338">
    <property type="entry name" value="Composite domain of metallo-dependent hydrolases"/>
    <property type="match status" value="2"/>
</dbReference>
<dbReference type="Gene3D" id="3.20.20.140">
    <property type="entry name" value="Metal-dependent hydrolases"/>
    <property type="match status" value="1"/>
</dbReference>
<comment type="similarity">
    <text evidence="1">Belongs to the metallo-dependent hydrolases superfamily. ATZ/TRZ family.</text>
</comment>